<feature type="compositionally biased region" description="Basic and acidic residues" evidence="7">
    <location>
        <begin position="1993"/>
        <end position="2006"/>
    </location>
</feature>
<dbReference type="Pfam" id="PF14484">
    <property type="entry name" value="FISNA"/>
    <property type="match status" value="4"/>
</dbReference>
<feature type="region of interest" description="Disordered" evidence="7">
    <location>
        <begin position="3115"/>
        <end position="3342"/>
    </location>
</feature>
<evidence type="ECO:0000256" key="7">
    <source>
        <dbReference type="SAM" id="MobiDB-lite"/>
    </source>
</evidence>
<feature type="domain" description="NACHT" evidence="8">
    <location>
        <begin position="210"/>
        <end position="342"/>
    </location>
</feature>
<feature type="region of interest" description="Disordered" evidence="7">
    <location>
        <begin position="1006"/>
        <end position="1177"/>
    </location>
</feature>
<dbReference type="SMART" id="SM00368">
    <property type="entry name" value="LRR_RI"/>
    <property type="match status" value="42"/>
</dbReference>
<dbReference type="GeneID" id="100526730"/>
<keyword evidence="4" id="KW-0677">Repeat</keyword>
<dbReference type="SUPFAM" id="SSF52047">
    <property type="entry name" value="RNI-like"/>
    <property type="match status" value="6"/>
</dbReference>
<protein>
    <submittedName>
        <fullName evidence="10">Uncharacterized protein LOC100526730 isoform X45</fullName>
    </submittedName>
</protein>
<keyword evidence="5" id="KW-0547">Nucleotide-binding</keyword>
<feature type="region of interest" description="Disordered" evidence="7">
    <location>
        <begin position="1"/>
        <end position="106"/>
    </location>
</feature>
<dbReference type="FunFam" id="3.40.50.300:FF:000210">
    <property type="entry name" value="Si:dkey-16p6.1"/>
    <property type="match status" value="3"/>
</dbReference>
<evidence type="ECO:0000313" key="9">
    <source>
        <dbReference type="Proteomes" id="UP000221080"/>
    </source>
</evidence>
<dbReference type="SUPFAM" id="SSF52540">
    <property type="entry name" value="P-loop containing nucleoside triphosphate hydrolases"/>
    <property type="match status" value="4"/>
</dbReference>
<keyword evidence="2" id="KW-0963">Cytoplasm</keyword>
<evidence type="ECO:0000256" key="3">
    <source>
        <dbReference type="ARBA" id="ARBA00022614"/>
    </source>
</evidence>
<dbReference type="Proteomes" id="UP000221080">
    <property type="component" value="Chromosome 12"/>
</dbReference>
<keyword evidence="3" id="KW-0433">Leucine-rich repeat</keyword>
<dbReference type="Pfam" id="PF17779">
    <property type="entry name" value="WHD_NOD2"/>
    <property type="match status" value="4"/>
</dbReference>
<dbReference type="InterPro" id="IPR006553">
    <property type="entry name" value="Leu-rich_rpt_Cys-con_subtyp"/>
</dbReference>
<dbReference type="RefSeq" id="XP_053540671.1">
    <property type="nucleotide sequence ID" value="XM_053684696.1"/>
</dbReference>
<dbReference type="InterPro" id="IPR027417">
    <property type="entry name" value="P-loop_NTPase"/>
</dbReference>
<accession>A0A9F7RP21</accession>
<dbReference type="InterPro" id="IPR029495">
    <property type="entry name" value="NACHT-assoc"/>
</dbReference>
<evidence type="ECO:0000259" key="8">
    <source>
        <dbReference type="PROSITE" id="PS50837"/>
    </source>
</evidence>
<dbReference type="SMART" id="SM00364">
    <property type="entry name" value="LRR_BAC"/>
    <property type="match status" value="13"/>
</dbReference>
<dbReference type="InterPro" id="IPR001611">
    <property type="entry name" value="Leu-rich_rpt"/>
</dbReference>
<dbReference type="SMART" id="SM01288">
    <property type="entry name" value="FISNA"/>
    <property type="match status" value="4"/>
</dbReference>
<dbReference type="GO" id="GO:0005737">
    <property type="term" value="C:cytoplasm"/>
    <property type="evidence" value="ECO:0007669"/>
    <property type="project" value="UniProtKB-SubCell"/>
</dbReference>
<dbReference type="InterPro" id="IPR041267">
    <property type="entry name" value="NLRP_HD2"/>
</dbReference>
<dbReference type="FunFam" id="3.80.10.10:FF:000714">
    <property type="entry name" value="Si:ch211-149a19.3"/>
    <property type="match status" value="3"/>
</dbReference>
<evidence type="ECO:0000256" key="5">
    <source>
        <dbReference type="ARBA" id="ARBA00022741"/>
    </source>
</evidence>
<sequence length="4405" mass="491856">METPDLDTENVTPPIKKRKLQRKRSDSPEPSCVSMKSDASMIPPQNFRNKDSSSVHSKLQRKRSDSPEPSCVSMKSDASMIPPQNFRNKDSSSVHSVVQKSGDRREKNIITATGHDPEPAAVNDFQKKFKLNLVKKFQCLNGVMINPENQTLLNEIYTELYITEGDSGDVSKEHEVRQIEGTSRRTTTEETPIKCNDIFKPLSDQDKPIRTVLTKGVAGIGKTVTVQKFILDWAEGKVNQDVQLMFLLPFRELNLMKDQKLSLMDLLHVCFKETKETEMSSLEKVLFIFDGLDECRFPLDFQNTERVCDVTESASVHVLLINLIKGNLLPSALIWITSRPAAADQIPSECVHRVTEVRGFNDPQKEEYFRKRISDQSLANNIITHLKSLRSLYIMCHIPVFCWISATVLERMLDEAESGEMPKTLTQMYTHFLIIQTNIIREKYSKKQENDEEMLLKLGHLAFQQLMKGNLIFYEEDLRECGIDVREAAVYSGVCTQIFREEFGLHQSKVYCFVHLSIQEHLAALYVHLTFMKEKRNVLEQSRDFKTISDVHKSAVHQALKSQTGHLDLFLRFLLGLSLESNQKLLHALVTHTGSSSQTGKGDTVQYIKEMISGDLPTEKSINLFHCLNELGDNSLVEEIQRYLKSGTQSELSSSQWSALVFVLLTSAEELEEFDLSKYISTDKIRDWILVKVMPVIAASRKAIIRCDTIKNSGCRALASVLSSETSNLRELHLTVDTLDLTGNKLGDSGVKRLSALLENPQCKVKNLRLWRCDISDEGCAALTSALRSNPSHLRELDLSVNNLGDSGVKSLSAVLENLLCKLEILRLGFCGVSDEGCAALTSALRSNPSHLRELDLSENKLGDSGVKSLSAVLENPLCKLEKLRLRECGVSDEGCAALTSALRSNPSHLRELDLSLNKLGDSGVKSLAAVLENPLCKLEILRLWRCDISDEGCAALTSALRSNPSHLRELDLSGNKLGDSGVKSLSAVLENPLCKLEILNKLQRKRSDSPEPSCVSMKSDASMVPPLNFRNKDSSSVHSKLQRKRSHSPEPSCVSMKSDESMDPPWNFRNRDSSSVHSKLQRKRSDPRQPSCVSMKSDASMGPPLYFRNKESTSVHSKLQRTRSDSPEPSCVSMKSDASMAPPLNFRNKDSSVHSVVQKSGDRREKNIITATGHDPEPAAVNEFQKKFKLNLVKKFQCLNGVMINLENRTLLNEIYTELYITEGDGGDVNKEHEVRQIEAASRRKTTEETPIKCNDIFKPLSDQDKPIRTVLTKGVAGIGKTVSVQKFILDWAEGKVNQDVQLIFPLPFRELNLMKDQKLSLMDLLHVCFKETKETEMSSLEKVLFIFDGLDECRFPLDFQNTERVCDVTESASVHVLLINLIKGNLLPSALIWITSRPAAADQIPSECVHRVTEVRGFNDPQKEEYFRKRISDQSLANNIITHLKSLRSLYIMCHIPVFCWISATVLERMLDEAESGEMPKTLTQMYTHFLIIHTNIIREKYSKKQESDEEMLLKLGRLAFQQLMKGNLIFYEEDLRECGIDVREAAVYSGVCTQIFREEFGLHQSKVYSFVHLSIQEHLAALYVHLTFMKEKRNVLEQSRDFKTISDVHESAVDQALKSETGHLDLFLRFLLGLSLESNQKLLHALVTHTGSSSQTGKSNTVQYIKRKISGDPPTEKAINLFHCLNELGDNSLVEEIQRYLKSGTQSELSSSQWSALVFVLLTSAEELEEFDLSKYFSTDKIRDQILVNVMPVIAASRKAIIRCDTIQERGWRALDSVLSSETSNLRELHLTVDTLDLTGSDLGDSGVKRLSALLENPQCKVKNLRLSRCDISDEGCAALTSALRSNPSHLRELDLSHNNLGDSGVKSVSAVLENPLCKLEILELRGCGVSGEGCAPLTSALRSNPSHLRKLYLSLNNLGDSGVKSLSAVLENPLCNLEILCVLQKSGDRREKNIITATGKLQKKRSDSPEPSCVSMKSDASMESPLTFRNKDSSSVHRRSDSPEPSCVSMKSDASMGHPENFRNKDSSSVHSVLQKSGDRREKNIITATGHDPEPAAVNDFQKKFKLNLVKKFQCLNGVMINLENRTLLNEIYTELYITEGDIGDVTKEHEVRQIEAASRRTTTEETPIKCNDIFKPLPDQDKPIRTVLTKGVAGIGKTVSVQKFILDWAEGEVNQDVQLMFPLPFRELNLMKDQKLSLMDLLHVCFKETKETEMSSLEKVLFIFDGLDEYRFPLDFQNTERVCDVTESASVHVLLINLIKGNLLPSALIWITSRPAAADQIPSECVHRVTEVRGFNDPQKEEYFRKRISDQSLANNIITHLKSLRSLYIMCHIPVFCWISATVLERMLDEAESGEMPKTLTQMYTYFLIIQTNIIREKYSKKQESDEEMLLKLGQLAFQQLMKGNLIFYEEDLRECGIDVREAAVYSGVCTQIFREEFTHQSKVYCFVHLSIQEHLAALYVHLTFMKEKRNVLIQSRVFKTISDVHKSAVYQALKSQTGHLDLFLRFLLGLSLESNQKLLHALVTHTGSISQTGKGDTVQYIKEKISGNTPTEKSINLFHCLNELEDNSLVEEIQRYLKSGKQSELSSSQWSALVFVLLTSAEELEEFDLSKYISTDKIRDEILVKVMPVIAASRKAVIRCDTIQKSGWSALASVLSSETSNLRELHLTVDTLDLSGNKLGDSGVKRLSAPLENPQCKVKNLKLRNCGVSSKGCSGLTSALRSNPSHLRELHLSGNYLGDSGVKSLSAGLENPHCKLEILKLEYCDISDEGCAALVAALRSNPSHLRKLDLSINKLGESGVKCLSAVLENPLCKLEKLNLRECGIIDEGCAALTSALRSNHSHLRELDLSWNKLGDSGVKCLSAGLENPLCKLEILGLWSCGVSDEGCAALTSALRSNPSHLRELDLSGNKLGDSGVKCLSAVLENPHCKLEILKLCNCGVSDEGCAALTSALRSNPSHLRELDLSEKKLGDSGVKSLSAVLENPLCKLEILGLYDCGVSDEGCAALASALRSNPSHLRELNLSKNELGDSGVKCLSAGLEHPHCKLEILKLWNCDISGEGCAALTSALRSNPLHLRELDLSENKLGDSGVKSLSAVLENPLCKLEKLGKLQRKRSDSPEPSCVSMKSDASMDPPWNFRNRDSSPDNSKLQRKRSDTPEPSCVSMKSDASMDPPWNFKNGNPSSVHSKLQRKRSDSPEPSCVSMKSDASMDPPWNFRNRDSSPDNSKLQRKRSDAPEPSCVSMKSDASMDPPWNFKNGNPSSVHSKLQRKRSDSPEPSCVSMKSDASMDPPWNFRNRDSSPDNSKLQRKRSDAPEPSCVSMKSDASMDPPWNFKNGNPSSVHSVLQKSGDRREKNIITATGHDPEPAAVNDFQKKFKLNLVKKFQCLNGVMINPENRTLLNEIYTELYITEGDGGDVNKEHEVRQIEAASRRTTTEETPIKCNDIFKPLSDQDKPIRTVLKKPLSKKDKPIRTVLKKPLPKKDKPIRTVLTKGVAGIGKTVSVQKFILDWAEGKANQDVQLMFPLPFRELNLMKDQKLSLMDLLHVCFKETKETEMSSLEKVLFIFDGLDECRFPLDFQNTERVCDVTESASVHVLLINLIKGNLLPSALIWITSRPAAADQIPSECVHRVTEVRGFNDPQKEEYFRKRISDQSLANNIITHLKSLRSLYIMCHIPVFCWISATVLERMLDEAESGEMPKTLTQMYTHFLIIQTNIIREKYSKKQESDEEMLLKLGQLAFQQLMKGNLIFYEEDLRECGIDVREAAVYSGVCTQIFREEFGLHQSKVYCFVHLSIQEHLAALYVHLTFMKEKRNVLEQSWVFKTISDVLKSAVDQALYSETGNLDLFLRFLLGLSLESNQNLLHSLVTHTESSSQTGKGDTVQYIKEKISRNLQTEKSINLFHCLNELGDNSLVEEIQRYLKSGTQSELSSSQWSALVFALLTSAEELEEFDLSKYISTDKITDWILEKVMPVIAASRKAIIRCDTIQNSGWSALDSVLSSETSNLRELHLTVDTLDLTGNNLGDSGVKRLSALLENPQCKVKNLKLSRCDISDERCAALTSALRSNSSHLRDLDLSWNNLGDSGVKSLSAVLENPLCKLEKLKLEYCDISGEGCAALTSALRSNPSHLRELDLSRNKLGDSGVKSLSAVLENPLCKLEILRLEDCDVSDEGCAALTSALRSNPSHLRELNLSVNKLGDSGVKSLSAVLENPHCKLEILKLCKCGVSVEGCAALTSALRSNPSHLRELNLSGNKLGDSGVKSLSAVLENPLCKLEKLTMSNCDISGERCAALTSALRSNPSHLRELDLSLNKLGDSGVKSLSAVLENPLCKLEILRLCDCGVSGEGCAALASALRSNPSYLIELNVSGNEIGDLGVKCLSALKNDKQSKLQTLRLHTSLF</sequence>
<evidence type="ECO:0000313" key="10">
    <source>
        <dbReference type="RefSeq" id="XP_053540671.1"/>
    </source>
</evidence>
<evidence type="ECO:0000256" key="1">
    <source>
        <dbReference type="ARBA" id="ARBA00004496"/>
    </source>
</evidence>
<evidence type="ECO:0000256" key="6">
    <source>
        <dbReference type="ARBA" id="ARBA00022840"/>
    </source>
</evidence>
<feature type="domain" description="NACHT" evidence="8">
    <location>
        <begin position="1270"/>
        <end position="1402"/>
    </location>
</feature>
<proteinExistence type="predicted"/>
<dbReference type="GO" id="GO:0005524">
    <property type="term" value="F:ATP binding"/>
    <property type="evidence" value="ECO:0007669"/>
    <property type="project" value="UniProtKB-KW"/>
</dbReference>
<evidence type="ECO:0000256" key="2">
    <source>
        <dbReference type="ARBA" id="ARBA00022490"/>
    </source>
</evidence>
<dbReference type="InterPro" id="IPR041075">
    <property type="entry name" value="NOD1/2_WH"/>
</dbReference>
<reference evidence="10" key="2">
    <citation type="submission" date="2025-08" db="UniProtKB">
        <authorList>
            <consortium name="RefSeq"/>
        </authorList>
    </citation>
    <scope>IDENTIFICATION</scope>
    <source>
        <tissue evidence="10">Blood</tissue>
    </source>
</reference>
<dbReference type="Pfam" id="PF13516">
    <property type="entry name" value="LRR_6"/>
    <property type="match status" value="29"/>
</dbReference>
<dbReference type="Pfam" id="PF17776">
    <property type="entry name" value="NLRC4_HD2"/>
    <property type="match status" value="4"/>
</dbReference>
<dbReference type="SMART" id="SM00365">
    <property type="entry name" value="LRR_SD22"/>
    <property type="match status" value="11"/>
</dbReference>
<feature type="compositionally biased region" description="Polar residues" evidence="7">
    <location>
        <begin position="3261"/>
        <end position="3270"/>
    </location>
</feature>
<feature type="domain" description="NACHT" evidence="8">
    <location>
        <begin position="3492"/>
        <end position="3624"/>
    </location>
</feature>
<gene>
    <name evidence="10" type="primary">LOC100526730</name>
</gene>
<dbReference type="PANTHER" id="PTHR24106">
    <property type="entry name" value="NACHT, LRR AND CARD DOMAINS-CONTAINING"/>
    <property type="match status" value="1"/>
</dbReference>
<reference evidence="9" key="1">
    <citation type="journal article" date="2016" name="Nat. Commun.">
        <title>The channel catfish genome sequence provides insights into the evolution of scale formation in teleosts.</title>
        <authorList>
            <person name="Liu Z."/>
            <person name="Liu S."/>
            <person name="Yao J."/>
            <person name="Bao L."/>
            <person name="Zhang J."/>
            <person name="Li Y."/>
            <person name="Jiang C."/>
            <person name="Sun L."/>
            <person name="Wang R."/>
            <person name="Zhang Y."/>
            <person name="Zhou T."/>
            <person name="Zeng Q."/>
            <person name="Fu Q."/>
            <person name="Gao S."/>
            <person name="Li N."/>
            <person name="Koren S."/>
            <person name="Jiang Y."/>
            <person name="Zimin A."/>
            <person name="Xu P."/>
            <person name="Phillippy A.M."/>
            <person name="Geng X."/>
            <person name="Song L."/>
            <person name="Sun F."/>
            <person name="Li C."/>
            <person name="Wang X."/>
            <person name="Chen A."/>
            <person name="Jin Y."/>
            <person name="Yuan Z."/>
            <person name="Yang Y."/>
            <person name="Tan S."/>
            <person name="Peatman E."/>
            <person name="Lu J."/>
            <person name="Qin Z."/>
            <person name="Dunham R."/>
            <person name="Li Z."/>
            <person name="Sonstegard T."/>
            <person name="Feng J."/>
            <person name="Danzmann R.G."/>
            <person name="Schroeder S."/>
            <person name="Scheffler B."/>
            <person name="Duke M.V."/>
            <person name="Ballard L."/>
            <person name="Kucuktas H."/>
            <person name="Kaltenboeck L."/>
            <person name="Liu H."/>
            <person name="Armbruster J."/>
            <person name="Xie Y."/>
            <person name="Kirby M.L."/>
            <person name="Tian Y."/>
            <person name="Flanagan M.E."/>
            <person name="Mu W."/>
            <person name="Waldbieser G.C."/>
        </authorList>
    </citation>
    <scope>NUCLEOTIDE SEQUENCE [LARGE SCALE GENOMIC DNA]</scope>
    <source>
        <strain evidence="9">SDA103</strain>
    </source>
</reference>
<evidence type="ECO:0000256" key="4">
    <source>
        <dbReference type="ARBA" id="ARBA00022737"/>
    </source>
</evidence>
<keyword evidence="9" id="KW-1185">Reference proteome</keyword>
<dbReference type="InterPro" id="IPR051261">
    <property type="entry name" value="NLR"/>
</dbReference>
<dbReference type="PROSITE" id="PS50837">
    <property type="entry name" value="NACHT"/>
    <property type="match status" value="4"/>
</dbReference>
<dbReference type="InterPro" id="IPR032675">
    <property type="entry name" value="LRR_dom_sf"/>
</dbReference>
<dbReference type="Gene3D" id="3.80.10.10">
    <property type="entry name" value="Ribonuclease Inhibitor"/>
    <property type="match status" value="10"/>
</dbReference>
<keyword evidence="6" id="KW-0067">ATP-binding</keyword>
<feature type="region of interest" description="Disordered" evidence="7">
    <location>
        <begin position="1960"/>
        <end position="2046"/>
    </location>
</feature>
<dbReference type="FunFam" id="3.80.10.10:FF:000782">
    <property type="entry name" value="Si:ch211-196h16.4"/>
    <property type="match status" value="3"/>
</dbReference>
<feature type="compositionally biased region" description="Polar residues" evidence="7">
    <location>
        <begin position="3183"/>
        <end position="3192"/>
    </location>
</feature>
<dbReference type="Gene3D" id="3.40.50.300">
    <property type="entry name" value="P-loop containing nucleotide triphosphate hydrolases"/>
    <property type="match status" value="4"/>
</dbReference>
<comment type="subcellular location">
    <subcellularLocation>
        <location evidence="1">Cytoplasm</location>
    </subcellularLocation>
</comment>
<name>A0A9F7RP21_ICTPU</name>
<dbReference type="InterPro" id="IPR007111">
    <property type="entry name" value="NACHT_NTPase"/>
</dbReference>
<organism evidence="9 10">
    <name type="scientific">Ictalurus punctatus</name>
    <name type="common">Channel catfish</name>
    <name type="synonym">Silurus punctatus</name>
    <dbReference type="NCBI Taxonomy" id="7998"/>
    <lineage>
        <taxon>Eukaryota</taxon>
        <taxon>Metazoa</taxon>
        <taxon>Chordata</taxon>
        <taxon>Craniata</taxon>
        <taxon>Vertebrata</taxon>
        <taxon>Euteleostomi</taxon>
        <taxon>Actinopterygii</taxon>
        <taxon>Neopterygii</taxon>
        <taxon>Teleostei</taxon>
        <taxon>Ostariophysi</taxon>
        <taxon>Siluriformes</taxon>
        <taxon>Ictaluridae</taxon>
        <taxon>Ictalurus</taxon>
    </lineage>
</organism>
<dbReference type="SMART" id="SM00367">
    <property type="entry name" value="LRR_CC"/>
    <property type="match status" value="27"/>
</dbReference>
<dbReference type="CDD" id="cd00116">
    <property type="entry name" value="LRR_RI"/>
    <property type="match status" value="2"/>
</dbReference>
<dbReference type="Pfam" id="PF05729">
    <property type="entry name" value="NACHT"/>
    <property type="match status" value="4"/>
</dbReference>
<feature type="domain" description="NACHT" evidence="8">
    <location>
        <begin position="2150"/>
        <end position="2282"/>
    </location>
</feature>